<dbReference type="RefSeq" id="WP_116847918.1">
    <property type="nucleotide sequence ID" value="NZ_QTJU01000004.1"/>
</dbReference>
<feature type="transmembrane region" description="Helical" evidence="1">
    <location>
        <begin position="982"/>
        <end position="1005"/>
    </location>
</feature>
<name>A0A3E1NIY4_9BACT</name>
<protein>
    <recommendedName>
        <fullName evidence="2">Amine oxidase domain-containing protein</fullName>
    </recommendedName>
</protein>
<dbReference type="AlphaFoldDB" id="A0A3E1NIY4"/>
<feature type="transmembrane region" description="Helical" evidence="1">
    <location>
        <begin position="681"/>
        <end position="699"/>
    </location>
</feature>
<dbReference type="NCBIfam" id="NF005546">
    <property type="entry name" value="PRK07208.1-2"/>
    <property type="match status" value="1"/>
</dbReference>
<comment type="caution">
    <text evidence="3">The sequence shown here is derived from an EMBL/GenBank/DDBJ whole genome shotgun (WGS) entry which is preliminary data.</text>
</comment>
<dbReference type="GO" id="GO:0005829">
    <property type="term" value="C:cytosol"/>
    <property type="evidence" value="ECO:0007669"/>
    <property type="project" value="TreeGrafter"/>
</dbReference>
<dbReference type="OrthoDB" id="9769600at2"/>
<keyword evidence="1" id="KW-1133">Transmembrane helix</keyword>
<reference evidence="3 4" key="1">
    <citation type="submission" date="2018-08" db="EMBL/GenBank/DDBJ databases">
        <title>Chitinophagaceae sp. K23C18032701, a novel bacterium isolated from forest soil.</title>
        <authorList>
            <person name="Wang C."/>
        </authorList>
    </citation>
    <scope>NUCLEOTIDE SEQUENCE [LARGE SCALE GENOMIC DNA]</scope>
    <source>
        <strain evidence="3 4">K23C18032701</strain>
    </source>
</reference>
<dbReference type="GO" id="GO:0016491">
    <property type="term" value="F:oxidoreductase activity"/>
    <property type="evidence" value="ECO:0007669"/>
    <property type="project" value="InterPro"/>
</dbReference>
<feature type="transmembrane region" description="Helical" evidence="1">
    <location>
        <begin position="632"/>
        <end position="650"/>
    </location>
</feature>
<keyword evidence="4" id="KW-1185">Reference proteome</keyword>
<feature type="transmembrane region" description="Helical" evidence="1">
    <location>
        <begin position="745"/>
        <end position="763"/>
    </location>
</feature>
<dbReference type="NCBIfam" id="NF005548">
    <property type="entry name" value="PRK07208.1-4"/>
    <property type="match status" value="1"/>
</dbReference>
<feature type="transmembrane region" description="Helical" evidence="1">
    <location>
        <begin position="1011"/>
        <end position="1030"/>
    </location>
</feature>
<feature type="transmembrane region" description="Helical" evidence="1">
    <location>
        <begin position="561"/>
        <end position="577"/>
    </location>
</feature>
<sequence>MGQKAIIIGAGPAGLTAAYELLKRTDITPIILEKSGDIGGISKTVNYKGNRMDIGGHRFFSKSDRVMNWWINILPIQNDESGIFTISYQNQHRDLHLNDTSAAGDRVMLVRKRLSRIYFLRRFFGYPIQLSIETLRKLGLARTIAILFSYMQAQLFPKKPENSLEDFFINRFGKTLYQLFFKDYTEKVWGVSCKEISAEWGAQRIKGVSISKAIAHAIKSLKPSGKTNTGDIKQKGVETSLIERFLYPKLGPGQLWEEVARQVQEMGGIIHMHQEVNEIITSNNEVTAITARDAKTGELTAFEGDYFFSTMPVKELIAGMNGQVPADINRVAAGLQYRDFITVGILLKRLSSTDLKTGQSTTLDLQDTWIYIQESDVKVGRLQLFNNWSPYMVKDPDTVWVGMEFFCNTEDAFWKMKDEDIQQLAISELAKIGLAQKEDVLDSNILRVEKTYPAYFGTYDEFDKIRAYTDQFSNLFLVGRNGMHKYNNADHSMLTAMVSVDNIAAGITDKANIWSINTEQEYHEEKGQEAVGSTPSILPAPKTGSLAAFAGFIWNNKWNRGYLVTAILAFILQFWLFKLQYPFANYMPDSYSYLQAAASNWDVNMWPVGYSKFLRLVSVFTHSDTGVTGLQYGMLGCSLLLFFYTLLYFFNPGKVVKNILFLFFVLNPISLYISNYISSDTLFISLSLLWFTQLIWIIYRPTAVQLVVQAFLLLACFVVRYNAIYYPIIAAAAFILSHQGWQRKVTGIALGCLFIFASISYTSNKMQQETGKRQFSAFGGWQLANNALYMYERVPKSERTPVPVRFAKLDGMVRAYIDTLGRMKMNGLDSSQYASYMFYLWSSKSPLQQYVVKNTGKDSAETFKNWAATAPLFSDYATYLIKQHPVAYLKNFMTPNAIRYAAPPAEFIARYNMGSDSVKNLAKIWFQYKTQKVSNQNGKARTIGAPTTYAVFSSITNALLLISIAGMLIFKGYKENRNGVKRLLNLTLLLWIMNVGFSIVASPIVLRYQCLPLLITFSVALITAEIVFNLSKEQENKASASSQGLLPA</sequence>
<feature type="domain" description="Amine oxidase" evidence="2">
    <location>
        <begin position="13"/>
        <end position="479"/>
    </location>
</feature>
<proteinExistence type="predicted"/>
<keyword evidence="1" id="KW-0812">Transmembrane</keyword>
<feature type="transmembrane region" description="Helical" evidence="1">
    <location>
        <begin position="949"/>
        <end position="970"/>
    </location>
</feature>
<dbReference type="PANTHER" id="PTHR21197">
    <property type="entry name" value="UDP-GALACTOPYRANOSE MUTASE"/>
    <property type="match status" value="1"/>
</dbReference>
<dbReference type="Proteomes" id="UP000261284">
    <property type="component" value="Unassembled WGS sequence"/>
</dbReference>
<keyword evidence="1" id="KW-0472">Membrane</keyword>
<dbReference type="InterPro" id="IPR002937">
    <property type="entry name" value="Amino_oxidase"/>
</dbReference>
<accession>A0A3E1NIY4</accession>
<dbReference type="GO" id="GO:0050660">
    <property type="term" value="F:flavin adenine dinucleotide binding"/>
    <property type="evidence" value="ECO:0007669"/>
    <property type="project" value="TreeGrafter"/>
</dbReference>
<dbReference type="EMBL" id="QTJU01000004">
    <property type="protein sequence ID" value="RFM27841.1"/>
    <property type="molecule type" value="Genomic_DNA"/>
</dbReference>
<gene>
    <name evidence="3" type="ORF">DXN05_14195</name>
</gene>
<organism evidence="3 4">
    <name type="scientific">Deminuibacter soli</name>
    <dbReference type="NCBI Taxonomy" id="2291815"/>
    <lineage>
        <taxon>Bacteria</taxon>
        <taxon>Pseudomonadati</taxon>
        <taxon>Bacteroidota</taxon>
        <taxon>Chitinophagia</taxon>
        <taxon>Chitinophagales</taxon>
        <taxon>Chitinophagaceae</taxon>
        <taxon>Deminuibacter</taxon>
    </lineage>
</organism>
<feature type="transmembrane region" description="Helical" evidence="1">
    <location>
        <begin position="711"/>
        <end position="736"/>
    </location>
</feature>
<feature type="transmembrane region" description="Helical" evidence="1">
    <location>
        <begin position="656"/>
        <end position="674"/>
    </location>
</feature>
<dbReference type="Pfam" id="PF01593">
    <property type="entry name" value="Amino_oxidase"/>
    <property type="match status" value="1"/>
</dbReference>
<dbReference type="SUPFAM" id="SSF51971">
    <property type="entry name" value="Nucleotide-binding domain"/>
    <property type="match status" value="1"/>
</dbReference>
<evidence type="ECO:0000256" key="1">
    <source>
        <dbReference type="SAM" id="Phobius"/>
    </source>
</evidence>
<evidence type="ECO:0000259" key="2">
    <source>
        <dbReference type="Pfam" id="PF01593"/>
    </source>
</evidence>
<evidence type="ECO:0000313" key="4">
    <source>
        <dbReference type="Proteomes" id="UP000261284"/>
    </source>
</evidence>
<dbReference type="InterPro" id="IPR036188">
    <property type="entry name" value="FAD/NAD-bd_sf"/>
</dbReference>
<evidence type="ECO:0000313" key="3">
    <source>
        <dbReference type="EMBL" id="RFM27841.1"/>
    </source>
</evidence>
<dbReference type="PANTHER" id="PTHR21197:SF0">
    <property type="entry name" value="UDP-GALACTOPYRANOSE MUTASE"/>
    <property type="match status" value="1"/>
</dbReference>
<dbReference type="GO" id="GO:0008767">
    <property type="term" value="F:UDP-galactopyranose mutase activity"/>
    <property type="evidence" value="ECO:0007669"/>
    <property type="project" value="TreeGrafter"/>
</dbReference>
<dbReference type="Gene3D" id="3.50.50.60">
    <property type="entry name" value="FAD/NAD(P)-binding domain"/>
    <property type="match status" value="1"/>
</dbReference>